<dbReference type="AlphaFoldDB" id="A0A2H1W8J9"/>
<proteinExistence type="predicted"/>
<organism evidence="2">
    <name type="scientific">Spodoptera frugiperda</name>
    <name type="common">Fall armyworm</name>
    <dbReference type="NCBI Taxonomy" id="7108"/>
    <lineage>
        <taxon>Eukaryota</taxon>
        <taxon>Metazoa</taxon>
        <taxon>Ecdysozoa</taxon>
        <taxon>Arthropoda</taxon>
        <taxon>Hexapoda</taxon>
        <taxon>Insecta</taxon>
        <taxon>Pterygota</taxon>
        <taxon>Neoptera</taxon>
        <taxon>Endopterygota</taxon>
        <taxon>Lepidoptera</taxon>
        <taxon>Glossata</taxon>
        <taxon>Ditrysia</taxon>
        <taxon>Noctuoidea</taxon>
        <taxon>Noctuidae</taxon>
        <taxon>Amphipyrinae</taxon>
        <taxon>Spodoptera</taxon>
    </lineage>
</organism>
<dbReference type="PANTHER" id="PTHR46599">
    <property type="entry name" value="PIGGYBAC TRANSPOSABLE ELEMENT-DERIVED PROTEIN 4"/>
    <property type="match status" value="1"/>
</dbReference>
<reference evidence="2" key="1">
    <citation type="submission" date="2016-07" db="EMBL/GenBank/DDBJ databases">
        <authorList>
            <person name="Bretaudeau A."/>
        </authorList>
    </citation>
    <scope>NUCLEOTIDE SEQUENCE</scope>
    <source>
        <strain evidence="2">Rice</strain>
        <tissue evidence="2">Whole body</tissue>
    </source>
</reference>
<accession>A0A2H1W8J9</accession>
<feature type="domain" description="PiggyBac transposable element-derived protein" evidence="1">
    <location>
        <begin position="135"/>
        <end position="253"/>
    </location>
</feature>
<dbReference type="EMBL" id="ODYU01006718">
    <property type="protein sequence ID" value="SOQ48814.1"/>
    <property type="molecule type" value="Genomic_DNA"/>
</dbReference>
<evidence type="ECO:0000313" key="2">
    <source>
        <dbReference type="EMBL" id="SOQ48814.1"/>
    </source>
</evidence>
<name>A0A2H1W8J9_SPOFR</name>
<dbReference type="PANTHER" id="PTHR46599:SF3">
    <property type="entry name" value="PIGGYBAC TRANSPOSABLE ELEMENT-DERIVED PROTEIN 4"/>
    <property type="match status" value="1"/>
</dbReference>
<dbReference type="Pfam" id="PF13843">
    <property type="entry name" value="DDE_Tnp_1_7"/>
    <property type="match status" value="2"/>
</dbReference>
<sequence>MERYTIEQRVFIINRFRADDAAQAPCKSIAPLYTEFFFLFFNAHLCNLIVECTNKRGNKLKTEVNTPRGRFTKWKDVTIPELKVFIGVLLFMGTVKLNRMADYWSTNYLMQLSPHLFMSRDRFYLILRALNQIPIAIDESLILWKGRLSFRQYLKGKRHRYGIKLYILADMYGIIQKIHLYAGSGDQVVGGRNHVNKVVMLLLEKYVNKGHSLYVDNFYTSVGLAEELLNKNTYVTGTLRANRAGNPNLTHTKLN</sequence>
<protein>
    <submittedName>
        <fullName evidence="2">SFRICE_024824</fullName>
    </submittedName>
</protein>
<dbReference type="InterPro" id="IPR029526">
    <property type="entry name" value="PGBD"/>
</dbReference>
<evidence type="ECO:0000259" key="1">
    <source>
        <dbReference type="Pfam" id="PF13843"/>
    </source>
</evidence>
<feature type="domain" description="PiggyBac transposable element-derived protein" evidence="1">
    <location>
        <begin position="35"/>
        <end position="131"/>
    </location>
</feature>
<gene>
    <name evidence="2" type="ORF">SFRICE_024824</name>
</gene>